<dbReference type="InterPro" id="IPR036278">
    <property type="entry name" value="Sialidase_sf"/>
</dbReference>
<organism evidence="1">
    <name type="scientific">candidate division WOR-3 bacterium</name>
    <dbReference type="NCBI Taxonomy" id="2052148"/>
    <lineage>
        <taxon>Bacteria</taxon>
        <taxon>Bacteria division WOR-3</taxon>
    </lineage>
</organism>
<dbReference type="InterPro" id="IPR023296">
    <property type="entry name" value="Glyco_hydro_beta-prop_sf"/>
</dbReference>
<dbReference type="Gene3D" id="2.115.10.20">
    <property type="entry name" value="Glycosyl hydrolase domain, family 43"/>
    <property type="match status" value="1"/>
</dbReference>
<evidence type="ECO:0008006" key="2">
    <source>
        <dbReference type="Google" id="ProtNLM"/>
    </source>
</evidence>
<dbReference type="AlphaFoldDB" id="A0A7C4U7G2"/>
<proteinExistence type="predicted"/>
<dbReference type="EMBL" id="DTHG01000010">
    <property type="protein sequence ID" value="HGW91095.1"/>
    <property type="molecule type" value="Genomic_DNA"/>
</dbReference>
<accession>A0A7C4U7G2</accession>
<reference evidence="1" key="1">
    <citation type="journal article" date="2020" name="mSystems">
        <title>Genome- and Community-Level Interaction Insights into Carbon Utilization and Element Cycling Functions of Hydrothermarchaeota in Hydrothermal Sediment.</title>
        <authorList>
            <person name="Zhou Z."/>
            <person name="Liu Y."/>
            <person name="Xu W."/>
            <person name="Pan J."/>
            <person name="Luo Z.H."/>
            <person name="Li M."/>
        </authorList>
    </citation>
    <scope>NUCLEOTIDE SEQUENCE [LARGE SCALE GENOMIC DNA]</scope>
    <source>
        <strain evidence="1">SpSt-780</strain>
    </source>
</reference>
<evidence type="ECO:0000313" key="1">
    <source>
        <dbReference type="EMBL" id="HGW91095.1"/>
    </source>
</evidence>
<dbReference type="PROSITE" id="PS51257">
    <property type="entry name" value="PROKAR_LIPOPROTEIN"/>
    <property type="match status" value="1"/>
</dbReference>
<dbReference type="SUPFAM" id="SSF50939">
    <property type="entry name" value="Sialidases"/>
    <property type="match status" value="1"/>
</dbReference>
<sequence>MRYYKIIIIFVLFLCSCPRPEVYDPLKDPRNITRNKGVSTSPKISVDGNGNVYIAWIDTERGSATLYEYELFYKERINGEWKETEILSSEHSLLLYKKALIVDDNGNVHIVYSEPVSDVEVRAFYRMKRNGYWSEKYDVAGGEIKVGGQSSICKDDLNNIYFYDPCCFTKKVNGIWGKKVYINRGYSNPEMFVEGDGKVHIVGETGNDIEYIYSPDGGDKWEGLYLFPRAYNEYDVRPSVCAVKGKVYVAWTRTREGKIAGTYISVKDTNGVWSEPKEIIGEKTKPLDVQLRTDGEYLYLMENEIIDGNCEFIIYRMDVNTGELKGINISNTQEEGTNSLIGSFGVRNNIIYCVWAEKYDNYEIDIFYDEIPVSVFDR</sequence>
<gene>
    <name evidence="1" type="ORF">ENV67_00955</name>
</gene>
<protein>
    <recommendedName>
        <fullName evidence="2">Exo-alpha-sialidase</fullName>
    </recommendedName>
</protein>
<comment type="caution">
    <text evidence="1">The sequence shown here is derived from an EMBL/GenBank/DDBJ whole genome shotgun (WGS) entry which is preliminary data.</text>
</comment>
<name>A0A7C4U7G2_UNCW3</name>